<evidence type="ECO:0000256" key="1">
    <source>
        <dbReference type="SAM" id="Phobius"/>
    </source>
</evidence>
<keyword evidence="1" id="KW-0812">Transmembrane</keyword>
<evidence type="ECO:0000313" key="2">
    <source>
        <dbReference type="EMBL" id="MFC7617040.1"/>
    </source>
</evidence>
<keyword evidence="1" id="KW-0472">Membrane</keyword>
<keyword evidence="1" id="KW-1133">Transmembrane helix</keyword>
<name>A0ABW2TT68_9PSEU</name>
<dbReference type="Proteomes" id="UP001596512">
    <property type="component" value="Unassembled WGS sequence"/>
</dbReference>
<evidence type="ECO:0000313" key="3">
    <source>
        <dbReference type="Proteomes" id="UP001596512"/>
    </source>
</evidence>
<proteinExistence type="predicted"/>
<organism evidence="2 3">
    <name type="scientific">Actinokineospora soli</name>
    <dbReference type="NCBI Taxonomy" id="1048753"/>
    <lineage>
        <taxon>Bacteria</taxon>
        <taxon>Bacillati</taxon>
        <taxon>Actinomycetota</taxon>
        <taxon>Actinomycetes</taxon>
        <taxon>Pseudonocardiales</taxon>
        <taxon>Pseudonocardiaceae</taxon>
        <taxon>Actinokineospora</taxon>
    </lineage>
</organism>
<gene>
    <name evidence="2" type="ORF">ACFQV2_30010</name>
</gene>
<dbReference type="EMBL" id="JBHTEY010000004">
    <property type="protein sequence ID" value="MFC7617040.1"/>
    <property type="molecule type" value="Genomic_DNA"/>
</dbReference>
<accession>A0ABW2TT68</accession>
<protein>
    <submittedName>
        <fullName evidence="2">Uncharacterized protein</fullName>
    </submittedName>
</protein>
<sequence>MAQKKVKGAFGIVSSVAAATSAVNTLKTARADKDKLALVNALGSILVAITGVLIAIRVLRDGK</sequence>
<reference evidence="3" key="1">
    <citation type="journal article" date="2019" name="Int. J. Syst. Evol. Microbiol.">
        <title>The Global Catalogue of Microorganisms (GCM) 10K type strain sequencing project: providing services to taxonomists for standard genome sequencing and annotation.</title>
        <authorList>
            <consortium name="The Broad Institute Genomics Platform"/>
            <consortium name="The Broad Institute Genome Sequencing Center for Infectious Disease"/>
            <person name="Wu L."/>
            <person name="Ma J."/>
        </authorList>
    </citation>
    <scope>NUCLEOTIDE SEQUENCE [LARGE SCALE GENOMIC DNA]</scope>
    <source>
        <strain evidence="3">JCM 17695</strain>
    </source>
</reference>
<comment type="caution">
    <text evidence="2">The sequence shown here is derived from an EMBL/GenBank/DDBJ whole genome shotgun (WGS) entry which is preliminary data.</text>
</comment>
<feature type="transmembrane region" description="Helical" evidence="1">
    <location>
        <begin position="37"/>
        <end position="59"/>
    </location>
</feature>
<keyword evidence="3" id="KW-1185">Reference proteome</keyword>